<dbReference type="InterPro" id="IPR016032">
    <property type="entry name" value="Sig_transdc_resp-reg_C-effctor"/>
</dbReference>
<protein>
    <recommendedName>
        <fullName evidence="1">HTH luxR-type domain-containing protein</fullName>
    </recommendedName>
</protein>
<dbReference type="Pfam" id="PF00196">
    <property type="entry name" value="GerE"/>
    <property type="match status" value="1"/>
</dbReference>
<accession>A0ABP8X549</accession>
<dbReference type="SUPFAM" id="SSF46894">
    <property type="entry name" value="C-terminal effector domain of the bipartite response regulators"/>
    <property type="match status" value="1"/>
</dbReference>
<dbReference type="RefSeq" id="WP_372496031.1">
    <property type="nucleotide sequence ID" value="NZ_BAABHM010000011.1"/>
</dbReference>
<dbReference type="PROSITE" id="PS50043">
    <property type="entry name" value="HTH_LUXR_2"/>
    <property type="match status" value="1"/>
</dbReference>
<gene>
    <name evidence="2" type="ORF">GCM10023198_20830</name>
</gene>
<dbReference type="InterPro" id="IPR000792">
    <property type="entry name" value="Tscrpt_reg_LuxR_C"/>
</dbReference>
<comment type="caution">
    <text evidence="2">The sequence shown here is derived from an EMBL/GenBank/DDBJ whole genome shotgun (WGS) entry which is preliminary data.</text>
</comment>
<evidence type="ECO:0000313" key="3">
    <source>
        <dbReference type="Proteomes" id="UP001500843"/>
    </source>
</evidence>
<name>A0ABP8X549_9MICO</name>
<proteinExistence type="predicted"/>
<dbReference type="Gene3D" id="1.10.10.10">
    <property type="entry name" value="Winged helix-like DNA-binding domain superfamily/Winged helix DNA-binding domain"/>
    <property type="match status" value="1"/>
</dbReference>
<dbReference type="InterPro" id="IPR036388">
    <property type="entry name" value="WH-like_DNA-bd_sf"/>
</dbReference>
<reference evidence="3" key="1">
    <citation type="journal article" date="2019" name="Int. J. Syst. Evol. Microbiol.">
        <title>The Global Catalogue of Microorganisms (GCM) 10K type strain sequencing project: providing services to taxonomists for standard genome sequencing and annotation.</title>
        <authorList>
            <consortium name="The Broad Institute Genomics Platform"/>
            <consortium name="The Broad Institute Genome Sequencing Center for Infectious Disease"/>
            <person name="Wu L."/>
            <person name="Ma J."/>
        </authorList>
    </citation>
    <scope>NUCLEOTIDE SEQUENCE [LARGE SCALE GENOMIC DNA]</scope>
    <source>
        <strain evidence="3">JCM 17975</strain>
    </source>
</reference>
<feature type="domain" description="HTH luxR-type" evidence="1">
    <location>
        <begin position="1"/>
        <end position="53"/>
    </location>
</feature>
<keyword evidence="3" id="KW-1185">Reference proteome</keyword>
<organism evidence="2 3">
    <name type="scientific">Promicromonospora umidemergens</name>
    <dbReference type="NCBI Taxonomy" id="629679"/>
    <lineage>
        <taxon>Bacteria</taxon>
        <taxon>Bacillati</taxon>
        <taxon>Actinomycetota</taxon>
        <taxon>Actinomycetes</taxon>
        <taxon>Micrococcales</taxon>
        <taxon>Promicromonosporaceae</taxon>
        <taxon>Promicromonospora</taxon>
    </lineage>
</organism>
<sequence length="53" mass="5848">MAEGRTNTAIAVALVITEAAVAKHINRIFAKLQLSVDDTTHKRVQAVLTYLRQ</sequence>
<dbReference type="EMBL" id="BAABHM010000011">
    <property type="protein sequence ID" value="GAA4699994.1"/>
    <property type="molecule type" value="Genomic_DNA"/>
</dbReference>
<dbReference type="Proteomes" id="UP001500843">
    <property type="component" value="Unassembled WGS sequence"/>
</dbReference>
<evidence type="ECO:0000259" key="1">
    <source>
        <dbReference type="PROSITE" id="PS50043"/>
    </source>
</evidence>
<evidence type="ECO:0000313" key="2">
    <source>
        <dbReference type="EMBL" id="GAA4699994.1"/>
    </source>
</evidence>